<comment type="similarity">
    <text evidence="2 12">Belongs to the cytochrome ubiquinol oxidase subunit 1 family.</text>
</comment>
<comment type="subcellular location">
    <subcellularLocation>
        <location evidence="12">Cell inner membrane</location>
    </subcellularLocation>
    <subcellularLocation>
        <location evidence="1">Cell membrane</location>
        <topology evidence="1">Multi-pass membrane protein</topology>
    </subcellularLocation>
</comment>
<feature type="transmembrane region" description="Helical" evidence="12">
    <location>
        <begin position="184"/>
        <end position="205"/>
    </location>
</feature>
<evidence type="ECO:0000256" key="2">
    <source>
        <dbReference type="ARBA" id="ARBA00009819"/>
    </source>
</evidence>
<evidence type="ECO:0000256" key="9">
    <source>
        <dbReference type="ARBA" id="ARBA00022989"/>
    </source>
</evidence>
<accession>A0ABV1NPY8</accession>
<dbReference type="InterPro" id="IPR002585">
    <property type="entry name" value="Cyt-d_ubiquinol_oxidase_su_1"/>
</dbReference>
<comment type="caution">
    <text evidence="14">The sequence shown here is derived from an EMBL/GenBank/DDBJ whole genome shotgun (WGS) entry which is preliminary data.</text>
</comment>
<feature type="region of interest" description="Disordered" evidence="13">
    <location>
        <begin position="446"/>
        <end position="487"/>
    </location>
</feature>
<evidence type="ECO:0000256" key="10">
    <source>
        <dbReference type="ARBA" id="ARBA00023004"/>
    </source>
</evidence>
<dbReference type="PANTHER" id="PTHR30365">
    <property type="entry name" value="CYTOCHROME D UBIQUINOL OXIDASE"/>
    <property type="match status" value="1"/>
</dbReference>
<keyword evidence="7 12" id="KW-0479">Metal-binding</keyword>
<keyword evidence="8 12" id="KW-0249">Electron transport</keyword>
<dbReference type="Proteomes" id="UP001445732">
    <property type="component" value="Unassembled WGS sequence"/>
</dbReference>
<dbReference type="PIRSF" id="PIRSF006446">
    <property type="entry name" value="Cyt_quinol_oxidase_1"/>
    <property type="match status" value="1"/>
</dbReference>
<evidence type="ECO:0000313" key="15">
    <source>
        <dbReference type="Proteomes" id="UP001445732"/>
    </source>
</evidence>
<reference evidence="14 15" key="1">
    <citation type="submission" date="2024-06" db="EMBL/GenBank/DDBJ databases">
        <title>Brevundimonas sp. C11.</title>
        <authorList>
            <person name="Maltman C."/>
        </authorList>
    </citation>
    <scope>NUCLEOTIDE SEQUENCE [LARGE SCALE GENOMIC DNA]</scope>
    <source>
        <strain evidence="14 15">C11</strain>
    </source>
</reference>
<gene>
    <name evidence="14" type="ORF">ABN401_10805</name>
</gene>
<evidence type="ECO:0000256" key="3">
    <source>
        <dbReference type="ARBA" id="ARBA00022448"/>
    </source>
</evidence>
<feature type="compositionally biased region" description="Basic and acidic residues" evidence="13">
    <location>
        <begin position="476"/>
        <end position="487"/>
    </location>
</feature>
<feature type="transmembrane region" description="Helical" evidence="12">
    <location>
        <begin position="126"/>
        <end position="146"/>
    </location>
</feature>
<feature type="transmembrane region" description="Helical" evidence="12">
    <location>
        <begin position="416"/>
        <end position="437"/>
    </location>
</feature>
<keyword evidence="6 12" id="KW-0812">Transmembrane</keyword>
<feature type="transmembrane region" description="Helical" evidence="12">
    <location>
        <begin position="325"/>
        <end position="350"/>
    </location>
</feature>
<evidence type="ECO:0000256" key="7">
    <source>
        <dbReference type="ARBA" id="ARBA00022723"/>
    </source>
</evidence>
<evidence type="ECO:0000256" key="11">
    <source>
        <dbReference type="ARBA" id="ARBA00023136"/>
    </source>
</evidence>
<protein>
    <submittedName>
        <fullName evidence="14">Cytochrome ubiquinol oxidase subunit I</fullName>
    </submittedName>
</protein>
<keyword evidence="15" id="KW-1185">Reference proteome</keyword>
<keyword evidence="5 12" id="KW-0349">Heme</keyword>
<keyword evidence="9 12" id="KW-1133">Transmembrane helix</keyword>
<proteinExistence type="inferred from homology"/>
<dbReference type="Pfam" id="PF01654">
    <property type="entry name" value="Cyt_bd_oxida_I"/>
    <property type="match status" value="1"/>
</dbReference>
<evidence type="ECO:0000256" key="1">
    <source>
        <dbReference type="ARBA" id="ARBA00004651"/>
    </source>
</evidence>
<feature type="transmembrane region" description="Helical" evidence="12">
    <location>
        <begin position="12"/>
        <end position="41"/>
    </location>
</feature>
<keyword evidence="4 12" id="KW-1003">Cell membrane</keyword>
<evidence type="ECO:0000256" key="8">
    <source>
        <dbReference type="ARBA" id="ARBA00022982"/>
    </source>
</evidence>
<keyword evidence="11 12" id="KW-0472">Membrane</keyword>
<feature type="transmembrane region" description="Helical" evidence="12">
    <location>
        <begin position="96"/>
        <end position="119"/>
    </location>
</feature>
<evidence type="ECO:0000256" key="6">
    <source>
        <dbReference type="ARBA" id="ARBA00022692"/>
    </source>
</evidence>
<evidence type="ECO:0000256" key="5">
    <source>
        <dbReference type="ARBA" id="ARBA00022617"/>
    </source>
</evidence>
<dbReference type="RefSeq" id="WP_349684851.1">
    <property type="nucleotide sequence ID" value="NZ_JBEGDD010000008.1"/>
</dbReference>
<organism evidence="14 15">
    <name type="scientific">Brevundimonas aurifodinae</name>
    <dbReference type="NCBI Taxonomy" id="1508312"/>
    <lineage>
        <taxon>Bacteria</taxon>
        <taxon>Pseudomonadati</taxon>
        <taxon>Pseudomonadota</taxon>
        <taxon>Alphaproteobacteria</taxon>
        <taxon>Caulobacterales</taxon>
        <taxon>Caulobacteraceae</taxon>
        <taxon>Brevundimonas</taxon>
    </lineage>
</organism>
<keyword evidence="3 12" id="KW-0813">Transport</keyword>
<feature type="transmembrane region" description="Helical" evidence="12">
    <location>
        <begin position="362"/>
        <end position="384"/>
    </location>
</feature>
<keyword evidence="10 12" id="KW-0408">Iron</keyword>
<sequence>MDFDALLLSRLQFAFTVAFHILFPAFTIGLAAYLAVLEGLWLKTRNDAFKTLYLFWVKIFALSFGMGVVSGVVLSYQFGTNWSEFIRLTGGVIGPLLAYEVLTAFFLEASFLGVMLFGWKKVGPKLHFASTVLVAIGTTISAFWILSANSWMQTPQGHEVLADGTFVAVDWMQVIFNPSFPSRLAHMLLAAFITTGLVVGAASAFHVLKDRARGIKTEGWSESRISLVMAIGLVAVLAPMQLVVGHWSGEVTHKYQPSKTAALEGYWETRADQPLHLFGIPDREAQKNHFQVSIPGVGNWIQNLPRDEVITGLDAYPREDQPPPFIPFFGFRIMVGLGLLMIGLGAWGAWLIWRRRVFDSPWFLRFCVAMGPSGFIAVLAGWMVTEVGRQPWVVYGVLRTRDAVSPVITSQVATSLLAYVVVYSIVFTAGALFILRLMAEGPVAARTEPAPRGQRPPGTPMAKAPGDTSPDDDDTPDGHDGLRGAAS</sequence>
<feature type="transmembrane region" description="Helical" evidence="12">
    <location>
        <begin position="225"/>
        <end position="244"/>
    </location>
</feature>
<dbReference type="EMBL" id="JBEGDD010000008">
    <property type="protein sequence ID" value="MEQ7155698.1"/>
    <property type="molecule type" value="Genomic_DNA"/>
</dbReference>
<evidence type="ECO:0000256" key="4">
    <source>
        <dbReference type="ARBA" id="ARBA00022475"/>
    </source>
</evidence>
<evidence type="ECO:0000313" key="14">
    <source>
        <dbReference type="EMBL" id="MEQ7155698.1"/>
    </source>
</evidence>
<feature type="transmembrane region" description="Helical" evidence="12">
    <location>
        <begin position="53"/>
        <end position="76"/>
    </location>
</feature>
<evidence type="ECO:0000256" key="12">
    <source>
        <dbReference type="PIRNR" id="PIRNR006446"/>
    </source>
</evidence>
<evidence type="ECO:0000256" key="13">
    <source>
        <dbReference type="SAM" id="MobiDB-lite"/>
    </source>
</evidence>
<name>A0ABV1NPY8_9CAUL</name>
<dbReference type="PANTHER" id="PTHR30365:SF14">
    <property type="entry name" value="CYTOCHROME BD MENAQUINOL OXIDASE SUBUNIT I-RELATED"/>
    <property type="match status" value="1"/>
</dbReference>